<dbReference type="EMBL" id="OZ019911">
    <property type="protein sequence ID" value="CAK9212425.1"/>
    <property type="molecule type" value="Genomic_DNA"/>
</dbReference>
<feature type="compositionally biased region" description="Low complexity" evidence="1">
    <location>
        <begin position="66"/>
        <end position="80"/>
    </location>
</feature>
<evidence type="ECO:0000313" key="3">
    <source>
        <dbReference type="Proteomes" id="UP001497512"/>
    </source>
</evidence>
<feature type="compositionally biased region" description="Basic and acidic residues" evidence="1">
    <location>
        <begin position="157"/>
        <end position="167"/>
    </location>
</feature>
<feature type="region of interest" description="Disordered" evidence="1">
    <location>
        <begin position="64"/>
        <end position="89"/>
    </location>
</feature>
<feature type="region of interest" description="Disordered" evidence="1">
    <location>
        <begin position="157"/>
        <end position="225"/>
    </location>
</feature>
<dbReference type="Proteomes" id="UP001497512">
    <property type="component" value="Chromosome 19"/>
</dbReference>
<organism evidence="2 3">
    <name type="scientific">Sphagnum troendelagicum</name>
    <dbReference type="NCBI Taxonomy" id="128251"/>
    <lineage>
        <taxon>Eukaryota</taxon>
        <taxon>Viridiplantae</taxon>
        <taxon>Streptophyta</taxon>
        <taxon>Embryophyta</taxon>
        <taxon>Bryophyta</taxon>
        <taxon>Sphagnophytina</taxon>
        <taxon>Sphagnopsida</taxon>
        <taxon>Sphagnales</taxon>
        <taxon>Sphagnaceae</taxon>
        <taxon>Sphagnum</taxon>
    </lineage>
</organism>
<keyword evidence="3" id="KW-1185">Reference proteome</keyword>
<reference evidence="2" key="1">
    <citation type="submission" date="2024-02" db="EMBL/GenBank/DDBJ databases">
        <authorList>
            <consortium name="ELIXIR-Norway"/>
            <consortium name="Elixir Norway"/>
        </authorList>
    </citation>
    <scope>NUCLEOTIDE SEQUENCE</scope>
</reference>
<feature type="compositionally biased region" description="Gly residues" evidence="1">
    <location>
        <begin position="185"/>
        <end position="197"/>
    </location>
</feature>
<gene>
    <name evidence="2" type="ORF">CSSPTR1EN2_LOCUS11230</name>
</gene>
<sequence>MWGANSRSSSRARAGALPLNGSLLTLQVSLVLVVLSSYAFVSPVMGRSFPAALKDEEDAVTRKLLESNSESESVSAADASVQRNSQNNVGADTENLGQCWCEDYYGDGCSCSFHEGGWGGGGPGYGFDGPGYGGGGPGDGGWGGGYHETLVDGKKMTQEVPDQRAKDLISQQESDLAGKESDLDGAGGGGGGGGGSSSSGSEAGDVGVGGGGGGGGGIASDEGGV</sequence>
<evidence type="ECO:0008006" key="4">
    <source>
        <dbReference type="Google" id="ProtNLM"/>
    </source>
</evidence>
<proteinExistence type="predicted"/>
<accession>A0ABP0U461</accession>
<evidence type="ECO:0000256" key="1">
    <source>
        <dbReference type="SAM" id="MobiDB-lite"/>
    </source>
</evidence>
<name>A0ABP0U461_9BRYO</name>
<protein>
    <recommendedName>
        <fullName evidence="4">Glycine-rich protein</fullName>
    </recommendedName>
</protein>
<feature type="compositionally biased region" description="Gly residues" evidence="1">
    <location>
        <begin position="206"/>
        <end position="225"/>
    </location>
</feature>
<evidence type="ECO:0000313" key="2">
    <source>
        <dbReference type="EMBL" id="CAK9212425.1"/>
    </source>
</evidence>